<evidence type="ECO:0000256" key="1">
    <source>
        <dbReference type="SAM" id="MobiDB-lite"/>
    </source>
</evidence>
<proteinExistence type="predicted"/>
<organism evidence="2 3">
    <name type="scientific">Amanita muscaria (strain Koide BX008)</name>
    <dbReference type="NCBI Taxonomy" id="946122"/>
    <lineage>
        <taxon>Eukaryota</taxon>
        <taxon>Fungi</taxon>
        <taxon>Dikarya</taxon>
        <taxon>Basidiomycota</taxon>
        <taxon>Agaricomycotina</taxon>
        <taxon>Agaricomycetes</taxon>
        <taxon>Agaricomycetidae</taxon>
        <taxon>Agaricales</taxon>
        <taxon>Pluteineae</taxon>
        <taxon>Amanitaceae</taxon>
        <taxon>Amanita</taxon>
    </lineage>
</organism>
<name>A0A0C2SJI3_AMAMK</name>
<sequence>MSSDSPVAALASSLSLSGSSRLHDVARAVADYFSFVVNIRAWAETEVPTAPTAEERQALKKVADLVAAENRRIDLAIQALTTIKAYNEEFIKTHDSSHTSLSEFWNQFYSSESDDDESLPDLVSNHSTDGSVIEDNNA</sequence>
<dbReference type="EMBL" id="KN818972">
    <property type="protein sequence ID" value="KIL54064.1"/>
    <property type="molecule type" value="Genomic_DNA"/>
</dbReference>
<dbReference type="HOGENOM" id="CLU_2014687_0_0_1"/>
<evidence type="ECO:0000313" key="3">
    <source>
        <dbReference type="Proteomes" id="UP000054549"/>
    </source>
</evidence>
<dbReference type="InParanoid" id="A0A0C2SJI3"/>
<accession>A0A0C2SJI3</accession>
<dbReference type="AlphaFoldDB" id="A0A0C2SJI3"/>
<keyword evidence="3" id="KW-1185">Reference proteome</keyword>
<evidence type="ECO:0000313" key="2">
    <source>
        <dbReference type="EMBL" id="KIL54064.1"/>
    </source>
</evidence>
<gene>
    <name evidence="2" type="ORF">M378DRAFT_19235</name>
</gene>
<feature type="region of interest" description="Disordered" evidence="1">
    <location>
        <begin position="111"/>
        <end position="138"/>
    </location>
</feature>
<reference evidence="2 3" key="1">
    <citation type="submission" date="2014-04" db="EMBL/GenBank/DDBJ databases">
        <title>Evolutionary Origins and Diversification of the Mycorrhizal Mutualists.</title>
        <authorList>
            <consortium name="DOE Joint Genome Institute"/>
            <consortium name="Mycorrhizal Genomics Consortium"/>
            <person name="Kohler A."/>
            <person name="Kuo A."/>
            <person name="Nagy L.G."/>
            <person name="Floudas D."/>
            <person name="Copeland A."/>
            <person name="Barry K.W."/>
            <person name="Cichocki N."/>
            <person name="Veneault-Fourrey C."/>
            <person name="LaButti K."/>
            <person name="Lindquist E.A."/>
            <person name="Lipzen A."/>
            <person name="Lundell T."/>
            <person name="Morin E."/>
            <person name="Murat C."/>
            <person name="Riley R."/>
            <person name="Ohm R."/>
            <person name="Sun H."/>
            <person name="Tunlid A."/>
            <person name="Henrissat B."/>
            <person name="Grigoriev I.V."/>
            <person name="Hibbett D.S."/>
            <person name="Martin F."/>
        </authorList>
    </citation>
    <scope>NUCLEOTIDE SEQUENCE [LARGE SCALE GENOMIC DNA]</scope>
    <source>
        <strain evidence="2 3">Koide BX008</strain>
    </source>
</reference>
<protein>
    <submittedName>
        <fullName evidence="2">Uncharacterized protein</fullName>
    </submittedName>
</protein>
<feature type="compositionally biased region" description="Polar residues" evidence="1">
    <location>
        <begin position="124"/>
        <end position="138"/>
    </location>
</feature>
<dbReference type="Proteomes" id="UP000054549">
    <property type="component" value="Unassembled WGS sequence"/>
</dbReference>